<evidence type="ECO:0000259" key="12">
    <source>
        <dbReference type="PROSITE" id="PS50109"/>
    </source>
</evidence>
<keyword evidence="7 14" id="KW-0418">Kinase</keyword>
<name>A0ABS9JZN8_9RHOO</name>
<dbReference type="EMBL" id="JAKLTN010000001">
    <property type="protein sequence ID" value="MCG2576371.1"/>
    <property type="molecule type" value="Genomic_DNA"/>
</dbReference>
<evidence type="ECO:0000256" key="9">
    <source>
        <dbReference type="ARBA" id="ARBA00023012"/>
    </source>
</evidence>
<dbReference type="InterPro" id="IPR013727">
    <property type="entry name" value="2CSK_N"/>
</dbReference>
<dbReference type="SUPFAM" id="SSF55874">
    <property type="entry name" value="ATPase domain of HSP90 chaperone/DNA topoisomerase II/histidine kinase"/>
    <property type="match status" value="1"/>
</dbReference>
<comment type="subcellular location">
    <subcellularLocation>
        <location evidence="2">Membrane</location>
    </subcellularLocation>
</comment>
<keyword evidence="15" id="KW-1185">Reference proteome</keyword>
<evidence type="ECO:0000256" key="5">
    <source>
        <dbReference type="ARBA" id="ARBA00022679"/>
    </source>
</evidence>
<dbReference type="PANTHER" id="PTHR45436">
    <property type="entry name" value="SENSOR HISTIDINE KINASE YKOH"/>
    <property type="match status" value="1"/>
</dbReference>
<evidence type="ECO:0000256" key="7">
    <source>
        <dbReference type="ARBA" id="ARBA00022777"/>
    </source>
</evidence>
<reference evidence="14" key="1">
    <citation type="submission" date="2022-01" db="EMBL/GenBank/DDBJ databases">
        <authorList>
            <person name="Jo J.-H."/>
            <person name="Im W.-T."/>
        </authorList>
    </citation>
    <scope>NUCLEOTIDE SEQUENCE</scope>
    <source>
        <strain evidence="14">XY25</strain>
    </source>
</reference>
<dbReference type="PRINTS" id="PR00344">
    <property type="entry name" value="BCTRLSENSOR"/>
</dbReference>
<proteinExistence type="predicted"/>
<dbReference type="InterPro" id="IPR003594">
    <property type="entry name" value="HATPase_dom"/>
</dbReference>
<dbReference type="SUPFAM" id="SSF47384">
    <property type="entry name" value="Homodimeric domain of signal transducing histidine kinase"/>
    <property type="match status" value="1"/>
</dbReference>
<dbReference type="InterPro" id="IPR003661">
    <property type="entry name" value="HisK_dim/P_dom"/>
</dbReference>
<evidence type="ECO:0000259" key="13">
    <source>
        <dbReference type="PROSITE" id="PS50885"/>
    </source>
</evidence>
<comment type="caution">
    <text evidence="14">The sequence shown here is derived from an EMBL/GenBank/DDBJ whole genome shotgun (WGS) entry which is preliminary data.</text>
</comment>
<keyword evidence="6 11" id="KW-0812">Transmembrane</keyword>
<accession>A0ABS9JZN8</accession>
<dbReference type="CDD" id="cd00082">
    <property type="entry name" value="HisKA"/>
    <property type="match status" value="1"/>
</dbReference>
<comment type="catalytic activity">
    <reaction evidence="1">
        <text>ATP + protein L-histidine = ADP + protein N-phospho-L-histidine.</text>
        <dbReference type="EC" id="2.7.13.3"/>
    </reaction>
</comment>
<feature type="domain" description="Histidine kinase" evidence="12">
    <location>
        <begin position="254"/>
        <end position="476"/>
    </location>
</feature>
<organism evidence="14 15">
    <name type="scientific">Dechloromonas hankyongensis</name>
    <dbReference type="NCBI Taxonomy" id="2908002"/>
    <lineage>
        <taxon>Bacteria</taxon>
        <taxon>Pseudomonadati</taxon>
        <taxon>Pseudomonadota</taxon>
        <taxon>Betaproteobacteria</taxon>
        <taxon>Rhodocyclales</taxon>
        <taxon>Azonexaceae</taxon>
        <taxon>Dechloromonas</taxon>
    </lineage>
</organism>
<evidence type="ECO:0000256" key="4">
    <source>
        <dbReference type="ARBA" id="ARBA00022553"/>
    </source>
</evidence>
<protein>
    <recommendedName>
        <fullName evidence="3">histidine kinase</fullName>
        <ecNumber evidence="3">2.7.13.3</ecNumber>
    </recommendedName>
</protein>
<keyword evidence="8 11" id="KW-1133">Transmembrane helix</keyword>
<sequence length="476" mass="50991">MQGSEAEPASLPRKSLKRGLVVWLVGVLSALLLVDAWYSYRDALAAANQAYDRSLSASLKGIAERIYATESEVVVDIPYSALELFEAGSSDRVFYGVTYQGGEQITGYEGLPLPPTLQPNVAVFYDGVYNGQALRLGAMLKPLYRTEFPRPVIVILGETTNSRQEVVQSLFFGEVGRKAVLVVVALAVALLATRRAFKPIERLGGAIRSRLDDDLTPIEASEVPREVAPLVYAINQHMGRINKMVEARRRFIADAAHQLRTPLAVLNTQAEYALRQHDEAAMRPAVEAFHKSLGSAIRLTNQLLSLSRAEPVNGLALAPQPVDMAALAGDMVVELLPLAARKHIDLGVEGMAAGCGAATVSGQAVLLRELIANLIDNAIRYTPEGGLVTVGVACEDSGEGAATVVLTVTDNGPGIPASERERVFLRFFRLDAGDHQGSGLGLSIVREIVHGHAGEIALDDAPDGRGLRVVVRLPAA</sequence>
<dbReference type="SMART" id="SM00387">
    <property type="entry name" value="HATPase_c"/>
    <property type="match status" value="1"/>
</dbReference>
<evidence type="ECO:0000256" key="10">
    <source>
        <dbReference type="ARBA" id="ARBA00023136"/>
    </source>
</evidence>
<dbReference type="Gene3D" id="1.10.287.130">
    <property type="match status" value="1"/>
</dbReference>
<evidence type="ECO:0000256" key="3">
    <source>
        <dbReference type="ARBA" id="ARBA00012438"/>
    </source>
</evidence>
<keyword evidence="4" id="KW-0597">Phosphoprotein</keyword>
<dbReference type="InterPro" id="IPR050428">
    <property type="entry name" value="TCS_sensor_his_kinase"/>
</dbReference>
<dbReference type="Pfam" id="PF00512">
    <property type="entry name" value="HisKA"/>
    <property type="match status" value="1"/>
</dbReference>
<evidence type="ECO:0000313" key="14">
    <source>
        <dbReference type="EMBL" id="MCG2576371.1"/>
    </source>
</evidence>
<dbReference type="InterPro" id="IPR036890">
    <property type="entry name" value="HATPase_C_sf"/>
</dbReference>
<dbReference type="RefSeq" id="WP_275708228.1">
    <property type="nucleotide sequence ID" value="NZ_JAKLTN010000001.1"/>
</dbReference>
<dbReference type="PROSITE" id="PS50109">
    <property type="entry name" value="HIS_KIN"/>
    <property type="match status" value="1"/>
</dbReference>
<dbReference type="Proteomes" id="UP001165384">
    <property type="component" value="Unassembled WGS sequence"/>
</dbReference>
<dbReference type="CDD" id="cd00075">
    <property type="entry name" value="HATPase"/>
    <property type="match status" value="1"/>
</dbReference>
<evidence type="ECO:0000256" key="2">
    <source>
        <dbReference type="ARBA" id="ARBA00004370"/>
    </source>
</evidence>
<feature type="domain" description="HAMP" evidence="13">
    <location>
        <begin position="194"/>
        <end position="246"/>
    </location>
</feature>
<evidence type="ECO:0000256" key="11">
    <source>
        <dbReference type="SAM" id="Phobius"/>
    </source>
</evidence>
<feature type="transmembrane region" description="Helical" evidence="11">
    <location>
        <begin position="20"/>
        <end position="40"/>
    </location>
</feature>
<evidence type="ECO:0000256" key="1">
    <source>
        <dbReference type="ARBA" id="ARBA00000085"/>
    </source>
</evidence>
<dbReference type="InterPro" id="IPR005467">
    <property type="entry name" value="His_kinase_dom"/>
</dbReference>
<evidence type="ECO:0000313" key="15">
    <source>
        <dbReference type="Proteomes" id="UP001165384"/>
    </source>
</evidence>
<dbReference type="PROSITE" id="PS50885">
    <property type="entry name" value="HAMP"/>
    <property type="match status" value="1"/>
</dbReference>
<dbReference type="SMART" id="SM00388">
    <property type="entry name" value="HisKA"/>
    <property type="match status" value="1"/>
</dbReference>
<dbReference type="InterPro" id="IPR036097">
    <property type="entry name" value="HisK_dim/P_sf"/>
</dbReference>
<dbReference type="InterPro" id="IPR004358">
    <property type="entry name" value="Sig_transdc_His_kin-like_C"/>
</dbReference>
<evidence type="ECO:0000256" key="6">
    <source>
        <dbReference type="ARBA" id="ARBA00022692"/>
    </source>
</evidence>
<dbReference type="PANTHER" id="PTHR45436:SF1">
    <property type="entry name" value="SENSOR PROTEIN QSEC"/>
    <property type="match status" value="1"/>
</dbReference>
<keyword evidence="10 11" id="KW-0472">Membrane</keyword>
<dbReference type="EC" id="2.7.13.3" evidence="3"/>
<gene>
    <name evidence="14" type="ORF">LZ012_05120</name>
</gene>
<dbReference type="InterPro" id="IPR003660">
    <property type="entry name" value="HAMP_dom"/>
</dbReference>
<dbReference type="GO" id="GO:0016301">
    <property type="term" value="F:kinase activity"/>
    <property type="evidence" value="ECO:0007669"/>
    <property type="project" value="UniProtKB-KW"/>
</dbReference>
<dbReference type="Gene3D" id="3.30.565.10">
    <property type="entry name" value="Histidine kinase-like ATPase, C-terminal domain"/>
    <property type="match status" value="1"/>
</dbReference>
<keyword evidence="9" id="KW-0902">Two-component regulatory system</keyword>
<dbReference type="Pfam" id="PF08521">
    <property type="entry name" value="2CSK_N"/>
    <property type="match status" value="1"/>
</dbReference>
<dbReference type="Pfam" id="PF02518">
    <property type="entry name" value="HATPase_c"/>
    <property type="match status" value="1"/>
</dbReference>
<keyword evidence="5" id="KW-0808">Transferase</keyword>
<evidence type="ECO:0000256" key="8">
    <source>
        <dbReference type="ARBA" id="ARBA00022989"/>
    </source>
</evidence>